<accession>D0A377</accession>
<name>D0A377_TRYB9</name>
<dbReference type="RefSeq" id="XP_011777985.1">
    <property type="nucleotide sequence ID" value="XM_011779683.1"/>
</dbReference>
<dbReference type="AlphaFoldDB" id="D0A377"/>
<protein>
    <submittedName>
        <fullName evidence="1">Uncharacterized protein</fullName>
    </submittedName>
</protein>
<gene>
    <name evidence="1" type="ORF">TbgDal_X8100</name>
</gene>
<sequence length="100" mass="11122">MQGTRGTGMNSNYRKCLLSSNRIGIKEKGMYKSKAQNAVITQETREHPDIQCRRQCYPQNTELTKHVPPIHPNAWGASAHVPCKGVTTTICERCKQPPGG</sequence>
<evidence type="ECO:0000313" key="2">
    <source>
        <dbReference type="Proteomes" id="UP000002316"/>
    </source>
</evidence>
<evidence type="ECO:0000313" key="1">
    <source>
        <dbReference type="EMBL" id="CBH15721.1"/>
    </source>
</evidence>
<reference evidence="2" key="1">
    <citation type="journal article" date="2010" name="PLoS Negl. Trop. Dis.">
        <title>The genome sequence of Trypanosoma brucei gambiense, causative agent of chronic human african trypanosomiasis.</title>
        <authorList>
            <person name="Jackson A.P."/>
            <person name="Sanders M."/>
            <person name="Berry A."/>
            <person name="McQuillan J."/>
            <person name="Aslett M.A."/>
            <person name="Quail M.A."/>
            <person name="Chukualim B."/>
            <person name="Capewell P."/>
            <person name="MacLeod A."/>
            <person name="Melville S.E."/>
            <person name="Gibson W."/>
            <person name="Barry J.D."/>
            <person name="Berriman M."/>
            <person name="Hertz-Fowler C."/>
        </authorList>
    </citation>
    <scope>NUCLEOTIDE SEQUENCE [LARGE SCALE GENOMIC DNA]</scope>
    <source>
        <strain evidence="2">MHOM/CI/86/DAL972</strain>
    </source>
</reference>
<dbReference type="KEGG" id="tbg:TbgDal_X8100"/>
<organism evidence="1 2">
    <name type="scientific">Trypanosoma brucei gambiense (strain MHOM/CI/86/DAL972)</name>
    <dbReference type="NCBI Taxonomy" id="679716"/>
    <lineage>
        <taxon>Eukaryota</taxon>
        <taxon>Discoba</taxon>
        <taxon>Euglenozoa</taxon>
        <taxon>Kinetoplastea</taxon>
        <taxon>Metakinetoplastina</taxon>
        <taxon>Trypanosomatida</taxon>
        <taxon>Trypanosomatidae</taxon>
        <taxon>Trypanosoma</taxon>
    </lineage>
</organism>
<dbReference type="GeneID" id="23865924"/>
<dbReference type="Proteomes" id="UP000002316">
    <property type="component" value="Chromosome 10"/>
</dbReference>
<proteinExistence type="predicted"/>
<dbReference type="EMBL" id="FN554973">
    <property type="protein sequence ID" value="CBH15721.1"/>
    <property type="molecule type" value="Genomic_DNA"/>
</dbReference>